<proteinExistence type="predicted"/>
<feature type="DNA-binding region" description="OmpR/PhoB-type" evidence="2">
    <location>
        <begin position="5"/>
        <end position="101"/>
    </location>
</feature>
<evidence type="ECO:0000313" key="4">
    <source>
        <dbReference type="EMBL" id="SEA77347.1"/>
    </source>
</evidence>
<evidence type="ECO:0000313" key="5">
    <source>
        <dbReference type="Proteomes" id="UP000199656"/>
    </source>
</evidence>
<dbReference type="Pfam" id="PF00486">
    <property type="entry name" value="Trans_reg_C"/>
    <property type="match status" value="1"/>
</dbReference>
<dbReference type="SUPFAM" id="SSF46894">
    <property type="entry name" value="C-terminal effector domain of the bipartite response regulators"/>
    <property type="match status" value="1"/>
</dbReference>
<evidence type="ECO:0000256" key="1">
    <source>
        <dbReference type="ARBA" id="ARBA00023125"/>
    </source>
</evidence>
<dbReference type="InterPro" id="IPR016032">
    <property type="entry name" value="Sig_transdc_resp-reg_C-effctor"/>
</dbReference>
<sequence length="106" mass="12416">MTNNLTVREVGKSTYDTDSRIFLTEGRSQKLSPVKHQLFICLLDNKNKLVAKEKLLAEAYGDEQKDVNNLYVQMRQLKDIICYDENLEIENKYARGYKLIESRVKK</sequence>
<name>A0A1H4DXP1_9BACT</name>
<feature type="domain" description="OmpR/PhoB-type" evidence="3">
    <location>
        <begin position="5"/>
        <end position="101"/>
    </location>
</feature>
<dbReference type="GO" id="GO:0000160">
    <property type="term" value="P:phosphorelay signal transduction system"/>
    <property type="evidence" value="ECO:0007669"/>
    <property type="project" value="InterPro"/>
</dbReference>
<dbReference type="PROSITE" id="PS51755">
    <property type="entry name" value="OMPR_PHOB"/>
    <property type="match status" value="1"/>
</dbReference>
<dbReference type="Gene3D" id="1.10.10.10">
    <property type="entry name" value="Winged helix-like DNA-binding domain superfamily/Winged helix DNA-binding domain"/>
    <property type="match status" value="1"/>
</dbReference>
<dbReference type="EMBL" id="FNRL01000015">
    <property type="protein sequence ID" value="SEA77347.1"/>
    <property type="molecule type" value="Genomic_DNA"/>
</dbReference>
<organism evidence="4 5">
    <name type="scientific">Chitinophaga terrae</name>
    <name type="common">ex Kim and Jung 2007</name>
    <dbReference type="NCBI Taxonomy" id="408074"/>
    <lineage>
        <taxon>Bacteria</taxon>
        <taxon>Pseudomonadati</taxon>
        <taxon>Bacteroidota</taxon>
        <taxon>Chitinophagia</taxon>
        <taxon>Chitinophagales</taxon>
        <taxon>Chitinophagaceae</taxon>
        <taxon>Chitinophaga</taxon>
    </lineage>
</organism>
<dbReference type="Proteomes" id="UP000199656">
    <property type="component" value="Unassembled WGS sequence"/>
</dbReference>
<dbReference type="InterPro" id="IPR036388">
    <property type="entry name" value="WH-like_DNA-bd_sf"/>
</dbReference>
<keyword evidence="1 2" id="KW-0238">DNA-binding</keyword>
<dbReference type="GO" id="GO:0003677">
    <property type="term" value="F:DNA binding"/>
    <property type="evidence" value="ECO:0007669"/>
    <property type="project" value="UniProtKB-UniRule"/>
</dbReference>
<reference evidence="5" key="1">
    <citation type="submission" date="2016-10" db="EMBL/GenBank/DDBJ databases">
        <authorList>
            <person name="Varghese N."/>
            <person name="Submissions S."/>
        </authorList>
    </citation>
    <scope>NUCLEOTIDE SEQUENCE [LARGE SCALE GENOMIC DNA]</scope>
    <source>
        <strain evidence="5">DSM 23920</strain>
    </source>
</reference>
<dbReference type="InterPro" id="IPR001867">
    <property type="entry name" value="OmpR/PhoB-type_DNA-bd"/>
</dbReference>
<evidence type="ECO:0000256" key="2">
    <source>
        <dbReference type="PROSITE-ProRule" id="PRU01091"/>
    </source>
</evidence>
<keyword evidence="5" id="KW-1185">Reference proteome</keyword>
<dbReference type="SMART" id="SM00862">
    <property type="entry name" value="Trans_reg_C"/>
    <property type="match status" value="1"/>
</dbReference>
<dbReference type="AlphaFoldDB" id="A0A1H4DXP1"/>
<protein>
    <submittedName>
        <fullName evidence="4">Transcriptional regulatory protein, C terminal</fullName>
    </submittedName>
</protein>
<dbReference type="GO" id="GO:0006355">
    <property type="term" value="P:regulation of DNA-templated transcription"/>
    <property type="evidence" value="ECO:0007669"/>
    <property type="project" value="InterPro"/>
</dbReference>
<accession>A0A1H4DXP1</accession>
<evidence type="ECO:0000259" key="3">
    <source>
        <dbReference type="PROSITE" id="PS51755"/>
    </source>
</evidence>
<dbReference type="RefSeq" id="WP_089763114.1">
    <property type="nucleotide sequence ID" value="NZ_BKAT01000026.1"/>
</dbReference>
<gene>
    <name evidence="4" type="ORF">SAMN05660909_03377</name>
</gene>